<dbReference type="InterPro" id="IPR013320">
    <property type="entry name" value="ConA-like_dom_sf"/>
</dbReference>
<dbReference type="Proteomes" id="UP000199671">
    <property type="component" value="Unassembled WGS sequence"/>
</dbReference>
<feature type="domain" description="Glycosyl hydrolase family 32 N-terminal" evidence="7">
    <location>
        <begin position="49"/>
        <end position="287"/>
    </location>
</feature>
<evidence type="ECO:0000256" key="4">
    <source>
        <dbReference type="SAM" id="MobiDB-lite"/>
    </source>
</evidence>
<keyword evidence="2" id="KW-0378">Hydrolase</keyword>
<dbReference type="Pfam" id="PF08244">
    <property type="entry name" value="Glyco_hydro_32C"/>
    <property type="match status" value="1"/>
</dbReference>
<dbReference type="GO" id="GO:0004575">
    <property type="term" value="F:sucrose alpha-glucosidase activity"/>
    <property type="evidence" value="ECO:0007669"/>
    <property type="project" value="TreeGrafter"/>
</dbReference>
<dbReference type="InterPro" id="IPR013148">
    <property type="entry name" value="Glyco_hydro_32_N"/>
</dbReference>
<feature type="domain" description="Glycosyl hydrolase family 32 N-terminal" evidence="7">
    <location>
        <begin position="594"/>
        <end position="672"/>
    </location>
</feature>
<keyword evidence="3" id="KW-0326">Glycosidase</keyword>
<dbReference type="GO" id="GO:0005987">
    <property type="term" value="P:sucrose catabolic process"/>
    <property type="evidence" value="ECO:0007669"/>
    <property type="project" value="TreeGrafter"/>
</dbReference>
<protein>
    <submittedName>
        <fullName evidence="9">Levanase</fullName>
    </submittedName>
</protein>
<feature type="transmembrane region" description="Helical" evidence="5">
    <location>
        <begin position="926"/>
        <end position="948"/>
    </location>
</feature>
<keyword evidence="5" id="KW-1133">Transmembrane helix</keyword>
<feature type="chain" id="PRO_5011535330" evidence="6">
    <location>
        <begin position="30"/>
        <end position="952"/>
    </location>
</feature>
<evidence type="ECO:0000313" key="9">
    <source>
        <dbReference type="EMBL" id="SDM29583.1"/>
    </source>
</evidence>
<dbReference type="EMBL" id="FNHU01000001">
    <property type="protein sequence ID" value="SDM29583.1"/>
    <property type="molecule type" value="Genomic_DNA"/>
</dbReference>
<dbReference type="Gene3D" id="2.115.10.20">
    <property type="entry name" value="Glycosyl hydrolase domain, family 43"/>
    <property type="match status" value="2"/>
</dbReference>
<keyword evidence="5" id="KW-0812">Transmembrane</keyword>
<keyword evidence="5" id="KW-0472">Membrane</keyword>
<feature type="compositionally biased region" description="Low complexity" evidence="4">
    <location>
        <begin position="853"/>
        <end position="891"/>
    </location>
</feature>
<dbReference type="AlphaFoldDB" id="A0A1G9S268"/>
<dbReference type="GO" id="GO:0005737">
    <property type="term" value="C:cytoplasm"/>
    <property type="evidence" value="ECO:0007669"/>
    <property type="project" value="TreeGrafter"/>
</dbReference>
<feature type="domain" description="Glycosyl hydrolase family 32 C-terminal" evidence="8">
    <location>
        <begin position="708"/>
        <end position="836"/>
    </location>
</feature>
<sequence length="952" mass="99346">MRTTRTLKLSLRALIAMAALVLVAVGSSASLPTAAAVTDPADPWRPLAHYSPQDNWMNDPNGLVYVDGEYHMFYQYNPEGSEWGNMSWGHAVSTDLVHWEELGVAIPYTEDYGVFSGSAVYDVNNTSGLGTADAPPLVAVWTRADNHNGNQSQSLAYSTDKGRTWTTYKGGDPVLDIGSTEFRDPKVFWDEAAGRWTMVVALSADHQIAFYSSDNLIDWTRQSTFGPMGDTSAVWECPDLFPMALDGDPNNVKWVLSLSVAGRGRYFTGDWDGSAFTADDIPVYTGAEGTVVEDWESGAYGAWTASGTAFGDAPASGDLTGRAGSYYADSWGTGDADTGSLTSAPFTIEKDYLNLLIGGGNHPFDAAATGDDGGGTLLTGFDDGTWEGWTVTGNAFGDAPLTGAAPGQQALINMHSAGVLNSFYDADTGQGTDASTGTATSPEFTIDANYLNLLIGGGNHPEADGGGATVVQLLVEGQVVRTATGRNLEELNWQSWDVSDLRGTSATLRVVDENTSGWGHILLDEVRLSDRAATTIPNNTSVNVVVDGEVVASATGRQSGGLDWASLDLRQWLGQEAYLVLEDNNQTSEWGHFMVDTIVQSDTAGFSQTEVMPYLDYGRDYYAAVTWNGAPDGERYTVAWMSNWDYVNAVPTTSWRTAMSTPRRLELHTLNGEPRLTAEPVAGIESLYTGDAVVLDGTEIPEGTTALDDPAGGRALDISLALDPGSATDSGIVVHAADGQGTVVGYDAEAGEVYLDRTNSGATAFSAAFPSVERAAVSPDEDGLVRLRVLVDASSVEVFAADGAATITDTVYPDASATGVSLFADAGTATAVQLRINQLSDYRDASVVPEPSPSAEPSAEPTTAPSAAPSAAPSTAPAGPAAEPTATTASTGGPGAGPAGKAKPTPSSTPAGTAKTSSSSLAGTGAATPLLLMVAAAATVTGVTLRGLRTRS</sequence>
<keyword evidence="6" id="KW-0732">Signal</keyword>
<name>A0A1G9S268_9ACTO</name>
<evidence type="ECO:0000256" key="6">
    <source>
        <dbReference type="SAM" id="SignalP"/>
    </source>
</evidence>
<dbReference type="SUPFAM" id="SSF75005">
    <property type="entry name" value="Arabinanase/levansucrase/invertase"/>
    <property type="match status" value="2"/>
</dbReference>
<reference evidence="9 10" key="1">
    <citation type="submission" date="2016-10" db="EMBL/GenBank/DDBJ databases">
        <authorList>
            <person name="de Groot N.N."/>
        </authorList>
    </citation>
    <scope>NUCLEOTIDE SEQUENCE [LARGE SCALE GENOMIC DNA]</scope>
    <source>
        <strain evidence="9 10">KPR-7B</strain>
    </source>
</reference>
<evidence type="ECO:0000313" key="10">
    <source>
        <dbReference type="Proteomes" id="UP000199671"/>
    </source>
</evidence>
<feature type="signal peptide" evidence="6">
    <location>
        <begin position="1"/>
        <end position="29"/>
    </location>
</feature>
<evidence type="ECO:0000256" key="1">
    <source>
        <dbReference type="ARBA" id="ARBA00009902"/>
    </source>
</evidence>
<dbReference type="InterPro" id="IPR023296">
    <property type="entry name" value="Glyco_hydro_beta-prop_sf"/>
</dbReference>
<organism evidence="9 10">
    <name type="scientific">Actinomyces ruminicola</name>
    <dbReference type="NCBI Taxonomy" id="332524"/>
    <lineage>
        <taxon>Bacteria</taxon>
        <taxon>Bacillati</taxon>
        <taxon>Actinomycetota</taxon>
        <taxon>Actinomycetes</taxon>
        <taxon>Actinomycetales</taxon>
        <taxon>Actinomycetaceae</taxon>
        <taxon>Actinomyces</taxon>
    </lineage>
</organism>
<gene>
    <name evidence="9" type="ORF">SAMN04487766_101255</name>
</gene>
<dbReference type="InterPro" id="IPR001362">
    <property type="entry name" value="Glyco_hydro_32"/>
</dbReference>
<dbReference type="RefSeq" id="WP_218123005.1">
    <property type="nucleotide sequence ID" value="NZ_FNHU01000001.1"/>
</dbReference>
<dbReference type="Gene3D" id="2.60.120.560">
    <property type="entry name" value="Exo-inulinase, domain 1"/>
    <property type="match status" value="1"/>
</dbReference>
<evidence type="ECO:0000259" key="8">
    <source>
        <dbReference type="Pfam" id="PF08244"/>
    </source>
</evidence>
<evidence type="ECO:0000256" key="5">
    <source>
        <dbReference type="SAM" id="Phobius"/>
    </source>
</evidence>
<feature type="region of interest" description="Disordered" evidence="4">
    <location>
        <begin position="844"/>
        <end position="923"/>
    </location>
</feature>
<dbReference type="InterPro" id="IPR013189">
    <property type="entry name" value="Glyco_hydro_32_C"/>
</dbReference>
<dbReference type="Pfam" id="PF00251">
    <property type="entry name" value="Glyco_hydro_32N"/>
    <property type="match status" value="2"/>
</dbReference>
<dbReference type="PROSITE" id="PS51318">
    <property type="entry name" value="TAT"/>
    <property type="match status" value="1"/>
</dbReference>
<evidence type="ECO:0000256" key="2">
    <source>
        <dbReference type="ARBA" id="ARBA00022801"/>
    </source>
</evidence>
<dbReference type="SMART" id="SM00640">
    <property type="entry name" value="Glyco_32"/>
    <property type="match status" value="1"/>
</dbReference>
<dbReference type="CDD" id="cd18622">
    <property type="entry name" value="GH32_Inu-like"/>
    <property type="match status" value="1"/>
</dbReference>
<dbReference type="PANTHER" id="PTHR42800">
    <property type="entry name" value="EXOINULINASE INUD (AFU_ORTHOLOGUE AFUA_5G00480)"/>
    <property type="match status" value="1"/>
</dbReference>
<feature type="compositionally biased region" description="Low complexity" evidence="4">
    <location>
        <begin position="899"/>
        <end position="923"/>
    </location>
</feature>
<dbReference type="InterPro" id="IPR006311">
    <property type="entry name" value="TAT_signal"/>
</dbReference>
<dbReference type="PANTHER" id="PTHR42800:SF1">
    <property type="entry name" value="EXOINULINASE INUD (AFU_ORTHOLOGUE AFUA_5G00480)"/>
    <property type="match status" value="1"/>
</dbReference>
<comment type="similarity">
    <text evidence="1">Belongs to the glycosyl hydrolase 32 family.</text>
</comment>
<proteinExistence type="inferred from homology"/>
<evidence type="ECO:0000259" key="7">
    <source>
        <dbReference type="Pfam" id="PF00251"/>
    </source>
</evidence>
<dbReference type="SUPFAM" id="SSF49899">
    <property type="entry name" value="Concanavalin A-like lectins/glucanases"/>
    <property type="match status" value="1"/>
</dbReference>
<evidence type="ECO:0000256" key="3">
    <source>
        <dbReference type="ARBA" id="ARBA00023295"/>
    </source>
</evidence>
<dbReference type="InterPro" id="IPR018053">
    <property type="entry name" value="Glyco_hydro_32_AS"/>
</dbReference>
<dbReference type="PROSITE" id="PS00609">
    <property type="entry name" value="GLYCOSYL_HYDROL_F32"/>
    <property type="match status" value="1"/>
</dbReference>
<accession>A0A1G9S268</accession>